<dbReference type="AlphaFoldDB" id="A0A4Q2RE51"/>
<evidence type="ECO:0000259" key="3">
    <source>
        <dbReference type="Pfam" id="PF25137"/>
    </source>
</evidence>
<reference evidence="4 5" key="2">
    <citation type="submission" date="2019-02" db="EMBL/GenBank/DDBJ databases">
        <title>'Lichenibacterium ramalinii' gen. nov. sp. nov., 'Lichenibacterium minor' gen. nov. sp. nov.</title>
        <authorList>
            <person name="Pankratov T."/>
        </authorList>
    </citation>
    <scope>NUCLEOTIDE SEQUENCE [LARGE SCALE GENOMIC DNA]</scope>
    <source>
        <strain evidence="4 5">RmlP001</strain>
    </source>
</reference>
<dbReference type="Gene3D" id="1.20.1090.10">
    <property type="entry name" value="Dehydroquinate synthase-like - alpha domain"/>
    <property type="match status" value="1"/>
</dbReference>
<dbReference type="Proteomes" id="UP000289411">
    <property type="component" value="Unassembled WGS sequence"/>
</dbReference>
<name>A0A4Q2RE51_9HYPH</name>
<protein>
    <submittedName>
        <fullName evidence="4">Iron-containing alcohol dehydrogenase</fullName>
    </submittedName>
</protein>
<gene>
    <name evidence="4" type="ORF">D3272_12660</name>
</gene>
<dbReference type="PROSITE" id="PS00913">
    <property type="entry name" value="ADH_IRON_1"/>
    <property type="match status" value="1"/>
</dbReference>
<dbReference type="PANTHER" id="PTHR11496:SF83">
    <property type="entry name" value="HYDROXYACID-OXOACID TRANSHYDROGENASE, MITOCHONDRIAL"/>
    <property type="match status" value="1"/>
</dbReference>
<proteinExistence type="predicted"/>
<dbReference type="PANTHER" id="PTHR11496">
    <property type="entry name" value="ALCOHOL DEHYDROGENASE"/>
    <property type="match status" value="1"/>
</dbReference>
<reference evidence="4 5" key="1">
    <citation type="submission" date="2018-09" db="EMBL/GenBank/DDBJ databases">
        <authorList>
            <person name="Grouzdev D.S."/>
            <person name="Krutkina M.S."/>
        </authorList>
    </citation>
    <scope>NUCLEOTIDE SEQUENCE [LARGE SCALE GENOMIC DNA]</scope>
    <source>
        <strain evidence="4 5">RmlP001</strain>
    </source>
</reference>
<organism evidence="4 5">
    <name type="scientific">Lichenibacterium ramalinae</name>
    <dbReference type="NCBI Taxonomy" id="2316527"/>
    <lineage>
        <taxon>Bacteria</taxon>
        <taxon>Pseudomonadati</taxon>
        <taxon>Pseudomonadota</taxon>
        <taxon>Alphaproteobacteria</taxon>
        <taxon>Hyphomicrobiales</taxon>
        <taxon>Lichenihabitantaceae</taxon>
        <taxon>Lichenibacterium</taxon>
    </lineage>
</organism>
<feature type="domain" description="Fe-containing alcohol dehydrogenase-like C-terminal" evidence="3">
    <location>
        <begin position="190"/>
        <end position="335"/>
    </location>
</feature>
<evidence type="ECO:0000313" key="5">
    <source>
        <dbReference type="Proteomes" id="UP000289411"/>
    </source>
</evidence>
<dbReference type="InterPro" id="IPR018211">
    <property type="entry name" value="ADH_Fe_CS"/>
</dbReference>
<evidence type="ECO:0000313" key="4">
    <source>
        <dbReference type="EMBL" id="RYB04784.1"/>
    </source>
</evidence>
<dbReference type="EMBL" id="QYBC01000009">
    <property type="protein sequence ID" value="RYB04784.1"/>
    <property type="molecule type" value="Genomic_DNA"/>
</dbReference>
<dbReference type="Pfam" id="PF25137">
    <property type="entry name" value="ADH_Fe_C"/>
    <property type="match status" value="1"/>
</dbReference>
<dbReference type="InterPro" id="IPR001670">
    <property type="entry name" value="ADH_Fe/GldA"/>
</dbReference>
<evidence type="ECO:0000259" key="2">
    <source>
        <dbReference type="Pfam" id="PF00465"/>
    </source>
</evidence>
<dbReference type="SUPFAM" id="SSF56796">
    <property type="entry name" value="Dehydroquinate synthase-like"/>
    <property type="match status" value="1"/>
</dbReference>
<comment type="caution">
    <text evidence="4">The sequence shown here is derived from an EMBL/GenBank/DDBJ whole genome shotgun (WGS) entry which is preliminary data.</text>
</comment>
<dbReference type="InterPro" id="IPR056798">
    <property type="entry name" value="ADH_Fe_C"/>
</dbReference>
<evidence type="ECO:0000256" key="1">
    <source>
        <dbReference type="ARBA" id="ARBA00023002"/>
    </source>
</evidence>
<dbReference type="Gene3D" id="3.40.50.1970">
    <property type="match status" value="1"/>
</dbReference>
<dbReference type="GO" id="GO:0046872">
    <property type="term" value="F:metal ion binding"/>
    <property type="evidence" value="ECO:0007669"/>
    <property type="project" value="InterPro"/>
</dbReference>
<sequence length="382" mass="38343">MASYQLARVPRITVGAGARQGLADLASGLVPAGAAVLLAADPGLEALGLVAEAADTLRRGGFTVVTFTDIKSDPTLAQADAAADLARSVGATLLVALGGGSALDLGKAVAAVAGAEAPAARYALCAAPLPVARLKTIVLPTTSGTGSETTRTAILSGTDGAKLWFWGEELKPDEVVLDPELTVSLPAGLTAATGLDALVHAVEAATNRNANPANDAHAHEAIRLVAGHLETAVRTPGDLAAREALQRAAALAGIAIDNAGTAIAHTIGHALASLRPIHHGRAVGVAMLASLPWVVEGSPDAFARCAAAMGAEASPQGFIAAYRALMQRAGLAPTLGPAFDGVTPEALAAQMARPENMPMVRSTRREAGDAELLGLARATLAA</sequence>
<feature type="domain" description="Alcohol dehydrogenase iron-type/glycerol dehydrogenase GldA" evidence="2">
    <location>
        <begin position="11"/>
        <end position="179"/>
    </location>
</feature>
<dbReference type="InterPro" id="IPR039697">
    <property type="entry name" value="Alcohol_dehydrogenase_Fe"/>
</dbReference>
<dbReference type="GO" id="GO:0004022">
    <property type="term" value="F:alcohol dehydrogenase (NAD+) activity"/>
    <property type="evidence" value="ECO:0007669"/>
    <property type="project" value="TreeGrafter"/>
</dbReference>
<dbReference type="OrthoDB" id="9815791at2"/>
<keyword evidence="5" id="KW-1185">Reference proteome</keyword>
<accession>A0A4Q2RE51</accession>
<dbReference type="Pfam" id="PF00465">
    <property type="entry name" value="Fe-ADH"/>
    <property type="match status" value="1"/>
</dbReference>
<keyword evidence="1" id="KW-0560">Oxidoreductase</keyword>